<proteinExistence type="predicted"/>
<reference evidence="2" key="2">
    <citation type="submission" date="2023-05" db="EMBL/GenBank/DDBJ databases">
        <authorList>
            <person name="Fouks B."/>
        </authorList>
    </citation>
    <scope>NUCLEOTIDE SEQUENCE</scope>
    <source>
        <strain evidence="2">Stay&amp;Tobe</strain>
        <tissue evidence="2">Testes</tissue>
    </source>
</reference>
<accession>A0AAD7ZFU5</accession>
<name>A0AAD7ZFU5_DIPPU</name>
<protein>
    <submittedName>
        <fullName evidence="2">Uncharacterized protein</fullName>
    </submittedName>
</protein>
<dbReference type="Proteomes" id="UP001233999">
    <property type="component" value="Unassembled WGS sequence"/>
</dbReference>
<evidence type="ECO:0000313" key="3">
    <source>
        <dbReference type="Proteomes" id="UP001233999"/>
    </source>
</evidence>
<gene>
    <name evidence="2" type="ORF">L9F63_004477</name>
</gene>
<organism evidence="2 3">
    <name type="scientific">Diploptera punctata</name>
    <name type="common">Pacific beetle cockroach</name>
    <dbReference type="NCBI Taxonomy" id="6984"/>
    <lineage>
        <taxon>Eukaryota</taxon>
        <taxon>Metazoa</taxon>
        <taxon>Ecdysozoa</taxon>
        <taxon>Arthropoda</taxon>
        <taxon>Hexapoda</taxon>
        <taxon>Insecta</taxon>
        <taxon>Pterygota</taxon>
        <taxon>Neoptera</taxon>
        <taxon>Polyneoptera</taxon>
        <taxon>Dictyoptera</taxon>
        <taxon>Blattodea</taxon>
        <taxon>Blaberoidea</taxon>
        <taxon>Blaberidae</taxon>
        <taxon>Diplopterinae</taxon>
        <taxon>Diploptera</taxon>
    </lineage>
</organism>
<evidence type="ECO:0000256" key="1">
    <source>
        <dbReference type="SAM" id="MobiDB-lite"/>
    </source>
</evidence>
<dbReference type="AlphaFoldDB" id="A0AAD7ZFU5"/>
<sequence length="90" mass="10515">MEAAHISSNKSSDSEDSVYDDPIYCKPRIVDVLKKSNQEEEIDEPIVVDQQRRQITTIENIHWESENACSETVYREVKLNQFEQTDARKN</sequence>
<reference evidence="2" key="1">
    <citation type="journal article" date="2023" name="IScience">
        <title>Live-bearing cockroach genome reveals convergent evolutionary mechanisms linked to viviparity in insects and beyond.</title>
        <authorList>
            <person name="Fouks B."/>
            <person name="Harrison M.C."/>
            <person name="Mikhailova A.A."/>
            <person name="Marchal E."/>
            <person name="English S."/>
            <person name="Carruthers M."/>
            <person name="Jennings E.C."/>
            <person name="Chiamaka E.L."/>
            <person name="Frigard R.A."/>
            <person name="Pippel M."/>
            <person name="Attardo G.M."/>
            <person name="Benoit J.B."/>
            <person name="Bornberg-Bauer E."/>
            <person name="Tobe S.S."/>
        </authorList>
    </citation>
    <scope>NUCLEOTIDE SEQUENCE</scope>
    <source>
        <strain evidence="2">Stay&amp;Tobe</strain>
    </source>
</reference>
<feature type="region of interest" description="Disordered" evidence="1">
    <location>
        <begin position="1"/>
        <end position="21"/>
    </location>
</feature>
<dbReference type="EMBL" id="JASPKZ010008371">
    <property type="protein sequence ID" value="KAJ9579875.1"/>
    <property type="molecule type" value="Genomic_DNA"/>
</dbReference>
<keyword evidence="3" id="KW-1185">Reference proteome</keyword>
<feature type="non-terminal residue" evidence="2">
    <location>
        <position position="1"/>
    </location>
</feature>
<comment type="caution">
    <text evidence="2">The sequence shown here is derived from an EMBL/GenBank/DDBJ whole genome shotgun (WGS) entry which is preliminary data.</text>
</comment>
<evidence type="ECO:0000313" key="2">
    <source>
        <dbReference type="EMBL" id="KAJ9579875.1"/>
    </source>
</evidence>